<evidence type="ECO:0000256" key="2">
    <source>
        <dbReference type="SAM" id="SignalP"/>
    </source>
</evidence>
<dbReference type="GO" id="GO:0016747">
    <property type="term" value="F:acyltransferase activity, transferring groups other than amino-acyl groups"/>
    <property type="evidence" value="ECO:0007669"/>
    <property type="project" value="InterPro"/>
</dbReference>
<feature type="transmembrane region" description="Helical" evidence="1">
    <location>
        <begin position="283"/>
        <end position="302"/>
    </location>
</feature>
<keyword evidence="2" id="KW-0732">Signal</keyword>
<dbReference type="Ensembl" id="ENSTNIT00000010513.1">
    <property type="protein sequence ID" value="ENSTNIP00000010332.1"/>
    <property type="gene ID" value="ENSTNIG00000007523.1"/>
</dbReference>
<dbReference type="AlphaFoldDB" id="H3CPZ8"/>
<dbReference type="STRING" id="99883.ENSTNIP00000010332"/>
<dbReference type="GeneTree" id="ENSGT00530000063340"/>
<feature type="transmembrane region" description="Helical" evidence="1">
    <location>
        <begin position="567"/>
        <end position="587"/>
    </location>
</feature>
<dbReference type="PANTHER" id="PTHR11161:SF0">
    <property type="entry name" value="O-ACYLTRANSFERASE LIKE PROTEIN"/>
    <property type="match status" value="1"/>
</dbReference>
<feature type="domain" description="Nose resistant-to-fluoxetine protein N-terminal" evidence="3">
    <location>
        <begin position="26"/>
        <end position="131"/>
    </location>
</feature>
<dbReference type="InterPro" id="IPR052728">
    <property type="entry name" value="O2_lipid_transport_reg"/>
</dbReference>
<protein>
    <submittedName>
        <fullName evidence="4">O-acyltransferase like</fullName>
    </submittedName>
</protein>
<dbReference type="Proteomes" id="UP000007303">
    <property type="component" value="Unassembled WGS sequence"/>
</dbReference>
<proteinExistence type="predicted"/>
<organism evidence="4 5">
    <name type="scientific">Tetraodon nigroviridis</name>
    <name type="common">Spotted green pufferfish</name>
    <name type="synonym">Chelonodon nigroviridis</name>
    <dbReference type="NCBI Taxonomy" id="99883"/>
    <lineage>
        <taxon>Eukaryota</taxon>
        <taxon>Metazoa</taxon>
        <taxon>Chordata</taxon>
        <taxon>Craniata</taxon>
        <taxon>Vertebrata</taxon>
        <taxon>Euteleostomi</taxon>
        <taxon>Actinopterygii</taxon>
        <taxon>Neopterygii</taxon>
        <taxon>Teleostei</taxon>
        <taxon>Neoteleostei</taxon>
        <taxon>Acanthomorphata</taxon>
        <taxon>Eupercaria</taxon>
        <taxon>Tetraodontiformes</taxon>
        <taxon>Tetradontoidea</taxon>
        <taxon>Tetraodontidae</taxon>
        <taxon>Tetraodon</taxon>
    </lineage>
</organism>
<dbReference type="Pfam" id="PF01757">
    <property type="entry name" value="Acyl_transf_3"/>
    <property type="match status" value="1"/>
</dbReference>
<dbReference type="PANTHER" id="PTHR11161">
    <property type="entry name" value="O-ACYLTRANSFERASE"/>
    <property type="match status" value="1"/>
</dbReference>
<keyword evidence="1" id="KW-0472">Membrane</keyword>
<feature type="signal peptide" evidence="2">
    <location>
        <begin position="1"/>
        <end position="18"/>
    </location>
</feature>
<feature type="transmembrane region" description="Helical" evidence="1">
    <location>
        <begin position="163"/>
        <end position="188"/>
    </location>
</feature>
<feature type="transmembrane region" description="Helical" evidence="1">
    <location>
        <begin position="375"/>
        <end position="397"/>
    </location>
</feature>
<sequence length="669" mass="74636">NMALDWMVVLVLAWACAAQNNSETLSQRCKNDINTFLRELNLERPEEYAVLMYDAFGKMGSNVKGGNEDRPGSLQQCRSARGPTFSGQYCKVSLEQGSVEYFEGICIPDSCSEEEVQTLVLQAKLQIGPTSLIPPLPLILVNESTQELVSIRCLSNILVPDTSAITCLFVCCVMVAIPLAATLLTAMIRWQRDKEVMPSEWRKTVISVLCLESMVQHPDESHWQAETLRSPPSTGSTCHGSAPPSCVRRWLQAFSLQTTSQGVFSTSTSIQGGSYSSLNGIRVLSLLWIMSGHSTELILAGLDNSQSWMNAVVSSPLYVLSLGGPFFLAVDTFLLLGGLLSARSLLGAIERAEDQLCPSLVAVYLFNRIKRIQPLHLFITFLTTGVVSLVQWGPYWFPFVDIIMDCKTYWWANVVLISNIIPVQEICVPWTWYLSLDFQCYLTTPLLVYFYRLNKGVLAAVAGGLLLMTTVAGAAVTAVFQLPVFQPSATKNEHYLLSYYLKPHTRFGPFLIGILTGIYLKKRNGPLVKQKWQAALGWLLCFLLMAALVQLAYLLKETPLYPSVPQALYQGLHRCLWVLAVTWIILACEDGYGGLIQTLMSLGIWVPLSDFACYLIHPLFILTYLGWQETPIHYTDLNFMYLFFGHLVLSLGASFALHVLIERPFLLLK</sequence>
<keyword evidence="1" id="KW-0812">Transmembrane</keyword>
<reference evidence="4" key="2">
    <citation type="submission" date="2025-08" db="UniProtKB">
        <authorList>
            <consortium name="Ensembl"/>
        </authorList>
    </citation>
    <scope>IDENTIFICATION</scope>
</reference>
<feature type="transmembrane region" description="Helical" evidence="1">
    <location>
        <begin position="322"/>
        <end position="342"/>
    </location>
</feature>
<name>H3CPZ8_TETNG</name>
<dbReference type="HOGENOM" id="CLU_007874_3_1_1"/>
<feature type="transmembrane region" description="Helical" evidence="1">
    <location>
        <begin position="532"/>
        <end position="555"/>
    </location>
</feature>
<evidence type="ECO:0000313" key="5">
    <source>
        <dbReference type="Proteomes" id="UP000007303"/>
    </source>
</evidence>
<dbReference type="OMA" id="QGQYCKL"/>
<dbReference type="InterPro" id="IPR006621">
    <property type="entry name" value="Nose-resist-to-fluoxetine_N"/>
</dbReference>
<feature type="transmembrane region" description="Helical" evidence="1">
    <location>
        <begin position="639"/>
        <end position="661"/>
    </location>
</feature>
<dbReference type="Pfam" id="PF20146">
    <property type="entry name" value="NRF"/>
    <property type="match status" value="1"/>
</dbReference>
<reference evidence="4" key="3">
    <citation type="submission" date="2025-09" db="UniProtKB">
        <authorList>
            <consortium name="Ensembl"/>
        </authorList>
    </citation>
    <scope>IDENTIFICATION</scope>
</reference>
<dbReference type="InterPro" id="IPR002656">
    <property type="entry name" value="Acyl_transf_3_dom"/>
</dbReference>
<dbReference type="InParanoid" id="H3CPZ8"/>
<feature type="chain" id="PRO_5003581986" evidence="2">
    <location>
        <begin position="19"/>
        <end position="669"/>
    </location>
</feature>
<feature type="transmembrane region" description="Helical" evidence="1">
    <location>
        <begin position="599"/>
        <end position="627"/>
    </location>
</feature>
<dbReference type="SMART" id="SM00703">
    <property type="entry name" value="NRF"/>
    <property type="match status" value="1"/>
</dbReference>
<accession>H3CPZ8</accession>
<evidence type="ECO:0000256" key="1">
    <source>
        <dbReference type="SAM" id="Phobius"/>
    </source>
</evidence>
<keyword evidence="1" id="KW-1133">Transmembrane helix</keyword>
<keyword evidence="5" id="KW-1185">Reference proteome</keyword>
<reference evidence="5" key="1">
    <citation type="journal article" date="2004" name="Nature">
        <title>Genome duplication in the teleost fish Tetraodon nigroviridis reveals the early vertebrate proto-karyotype.</title>
        <authorList>
            <person name="Jaillon O."/>
            <person name="Aury J.-M."/>
            <person name="Brunet F."/>
            <person name="Petit J.-L."/>
            <person name="Stange-Thomann N."/>
            <person name="Mauceli E."/>
            <person name="Bouneau L."/>
            <person name="Fischer C."/>
            <person name="Ozouf-Costaz C."/>
            <person name="Bernot A."/>
            <person name="Nicaud S."/>
            <person name="Jaffe D."/>
            <person name="Fisher S."/>
            <person name="Lutfalla G."/>
            <person name="Dossat C."/>
            <person name="Segurens B."/>
            <person name="Dasilva C."/>
            <person name="Salanoubat M."/>
            <person name="Levy M."/>
            <person name="Boudet N."/>
            <person name="Castellano S."/>
            <person name="Anthouard V."/>
            <person name="Jubin C."/>
            <person name="Castelli V."/>
            <person name="Katinka M."/>
            <person name="Vacherie B."/>
            <person name="Biemont C."/>
            <person name="Skalli Z."/>
            <person name="Cattolico L."/>
            <person name="Poulain J."/>
            <person name="De Berardinis V."/>
            <person name="Cruaud C."/>
            <person name="Duprat S."/>
            <person name="Brottier P."/>
            <person name="Coutanceau J.-P."/>
            <person name="Gouzy J."/>
            <person name="Parra G."/>
            <person name="Lardier G."/>
            <person name="Chapple C."/>
            <person name="McKernan K.J."/>
            <person name="McEwan P."/>
            <person name="Bosak S."/>
            <person name="Kellis M."/>
            <person name="Volff J.-N."/>
            <person name="Guigo R."/>
            <person name="Zody M.C."/>
            <person name="Mesirov J."/>
            <person name="Lindblad-Toh K."/>
            <person name="Birren B."/>
            <person name="Nusbaum C."/>
            <person name="Kahn D."/>
            <person name="Robinson-Rechavi M."/>
            <person name="Laudet V."/>
            <person name="Schachter V."/>
            <person name="Quetier F."/>
            <person name="Saurin W."/>
            <person name="Scarpelli C."/>
            <person name="Wincker P."/>
            <person name="Lander E.S."/>
            <person name="Weissenbach J."/>
            <person name="Roest Crollius H."/>
        </authorList>
    </citation>
    <scope>NUCLEOTIDE SEQUENCE [LARGE SCALE GENOMIC DNA]</scope>
</reference>
<feature type="transmembrane region" description="Helical" evidence="1">
    <location>
        <begin position="457"/>
        <end position="484"/>
    </location>
</feature>
<feature type="transmembrane region" description="Helical" evidence="1">
    <location>
        <begin position="504"/>
        <end position="520"/>
    </location>
</feature>
<feature type="transmembrane region" description="Helical" evidence="1">
    <location>
        <begin position="409"/>
        <end position="436"/>
    </location>
</feature>
<evidence type="ECO:0000313" key="4">
    <source>
        <dbReference type="Ensembl" id="ENSTNIP00000010332.1"/>
    </source>
</evidence>
<evidence type="ECO:0000259" key="3">
    <source>
        <dbReference type="SMART" id="SM00703"/>
    </source>
</evidence>